<sequence length="132" mass="15305">MEIVEPPVESIRYPEMRAEVIDAVRSLSDLDYQRRVWIRHEYPQDGFYDDLTTNVNILFDDTCVLPEPEQRVGVVLHFSEVEAIKALGEVLDPLIGELGDASDGQYLEHPQWPEVVTRAQRAYQILSRHENR</sequence>
<dbReference type="NCBIfam" id="NF047838">
    <property type="entry name" value="SCO4402_fam"/>
    <property type="match status" value="1"/>
</dbReference>
<dbReference type="EMBL" id="FNOK01000018">
    <property type="protein sequence ID" value="SDY00509.1"/>
    <property type="molecule type" value="Genomic_DNA"/>
</dbReference>
<reference evidence="2" key="1">
    <citation type="submission" date="2016-10" db="EMBL/GenBank/DDBJ databases">
        <authorList>
            <person name="Varghese N."/>
            <person name="Submissions S."/>
        </authorList>
    </citation>
    <scope>NUCLEOTIDE SEQUENCE [LARGE SCALE GENOMIC DNA]</scope>
    <source>
        <strain evidence="2">CGMCC 4.3530</strain>
    </source>
</reference>
<dbReference type="Proteomes" id="UP000199529">
    <property type="component" value="Unassembled WGS sequence"/>
</dbReference>
<dbReference type="STRING" id="418495.SAMN05216215_1018112"/>
<protein>
    <submittedName>
        <fullName evidence="1">Uncharacterized protein</fullName>
    </submittedName>
</protein>
<organism evidence="1 2">
    <name type="scientific">Saccharopolyspora shandongensis</name>
    <dbReference type="NCBI Taxonomy" id="418495"/>
    <lineage>
        <taxon>Bacteria</taxon>
        <taxon>Bacillati</taxon>
        <taxon>Actinomycetota</taxon>
        <taxon>Actinomycetes</taxon>
        <taxon>Pseudonocardiales</taxon>
        <taxon>Pseudonocardiaceae</taxon>
        <taxon>Saccharopolyspora</taxon>
    </lineage>
</organism>
<gene>
    <name evidence="1" type="ORF">SAMN05216215_1018112</name>
</gene>
<accession>A0A1H3GDX2</accession>
<dbReference type="AlphaFoldDB" id="A0A1H3GDX2"/>
<keyword evidence="2" id="KW-1185">Reference proteome</keyword>
<evidence type="ECO:0000313" key="2">
    <source>
        <dbReference type="Proteomes" id="UP000199529"/>
    </source>
</evidence>
<dbReference type="Pfam" id="PF25656">
    <property type="entry name" value="DUF7945"/>
    <property type="match status" value="1"/>
</dbReference>
<dbReference type="InterPro" id="IPR057705">
    <property type="entry name" value="DUF7945"/>
</dbReference>
<proteinExistence type="predicted"/>
<name>A0A1H3GDX2_9PSEU</name>
<evidence type="ECO:0000313" key="1">
    <source>
        <dbReference type="EMBL" id="SDY00509.1"/>
    </source>
</evidence>